<proteinExistence type="predicted"/>
<dbReference type="Proteomes" id="UP001597519">
    <property type="component" value="Unassembled WGS sequence"/>
</dbReference>
<comment type="caution">
    <text evidence="4">The sequence shown here is derived from an EMBL/GenBank/DDBJ whole genome shotgun (WGS) entry which is preliminary data.</text>
</comment>
<organism evidence="4 5">
    <name type="scientific">Corticicoccus populi</name>
    <dbReference type="NCBI Taxonomy" id="1812821"/>
    <lineage>
        <taxon>Bacteria</taxon>
        <taxon>Bacillati</taxon>
        <taxon>Bacillota</taxon>
        <taxon>Bacilli</taxon>
        <taxon>Bacillales</taxon>
        <taxon>Staphylococcaceae</taxon>
        <taxon>Corticicoccus</taxon>
    </lineage>
</organism>
<evidence type="ECO:0000259" key="3">
    <source>
        <dbReference type="SMART" id="SM00062"/>
    </source>
</evidence>
<feature type="chain" id="PRO_5046008877" evidence="2">
    <location>
        <begin position="21"/>
        <end position="275"/>
    </location>
</feature>
<dbReference type="SMART" id="SM00062">
    <property type="entry name" value="PBPb"/>
    <property type="match status" value="1"/>
</dbReference>
<accession>A0ABW5WV75</accession>
<feature type="domain" description="Solute-binding protein family 3/N-terminal" evidence="3">
    <location>
        <begin position="30"/>
        <end position="264"/>
    </location>
</feature>
<feature type="signal peptide" evidence="2">
    <location>
        <begin position="1"/>
        <end position="20"/>
    </location>
</feature>
<name>A0ABW5WV75_9STAP</name>
<reference evidence="5" key="1">
    <citation type="journal article" date="2019" name="Int. J. Syst. Evol. Microbiol.">
        <title>The Global Catalogue of Microorganisms (GCM) 10K type strain sequencing project: providing services to taxonomists for standard genome sequencing and annotation.</title>
        <authorList>
            <consortium name="The Broad Institute Genomics Platform"/>
            <consortium name="The Broad Institute Genome Sequencing Center for Infectious Disease"/>
            <person name="Wu L."/>
            <person name="Ma J."/>
        </authorList>
    </citation>
    <scope>NUCLEOTIDE SEQUENCE [LARGE SCALE GENOMIC DNA]</scope>
    <source>
        <strain evidence="5">KCTC 33575</strain>
    </source>
</reference>
<dbReference type="RefSeq" id="WP_377772896.1">
    <property type="nucleotide sequence ID" value="NZ_JBHUOQ010000001.1"/>
</dbReference>
<dbReference type="InterPro" id="IPR001638">
    <property type="entry name" value="Solute-binding_3/MltF_N"/>
</dbReference>
<dbReference type="SUPFAM" id="SSF53850">
    <property type="entry name" value="Periplasmic binding protein-like II"/>
    <property type="match status" value="1"/>
</dbReference>
<dbReference type="PANTHER" id="PTHR35936">
    <property type="entry name" value="MEMBRANE-BOUND LYTIC MUREIN TRANSGLYCOSYLASE F"/>
    <property type="match status" value="1"/>
</dbReference>
<evidence type="ECO:0000313" key="4">
    <source>
        <dbReference type="EMBL" id="MFD2830197.1"/>
    </source>
</evidence>
<evidence type="ECO:0000256" key="2">
    <source>
        <dbReference type="SAM" id="SignalP"/>
    </source>
</evidence>
<sequence>MKLYKIMMIAALLTVSACSSEDIVEDDERVVNVAVPASERPLSYTGTDGELTGYEVEILKAVDEKLDDYVFNIQGTDDSAAEIGLDTGQYDMIAQGLILSPQREESYLIPSESNGPSLMRIYATGHFADEINSLEDLTDKNITPVSPSGGVYNLLVNYNEEHPDNELTFRTTDGGIPTAGRLQEVDSGAYDALIQPSNLGQQEIMDIAGLDLHVSDPIEINPTYFLIHDSSENEQLNHDVGSAIKELREEGTLSELSEEFYGEDILKYETEEGGN</sequence>
<dbReference type="Pfam" id="PF00497">
    <property type="entry name" value="SBP_bac_3"/>
    <property type="match status" value="1"/>
</dbReference>
<gene>
    <name evidence="4" type="ORF">ACFSX4_06900</name>
</gene>
<dbReference type="PROSITE" id="PS51257">
    <property type="entry name" value="PROKAR_LIPOPROTEIN"/>
    <property type="match status" value="1"/>
</dbReference>
<protein>
    <submittedName>
        <fullName evidence="4">Transporter substrate-binding domain-containing protein</fullName>
    </submittedName>
</protein>
<keyword evidence="5" id="KW-1185">Reference proteome</keyword>
<dbReference type="Gene3D" id="3.40.190.10">
    <property type="entry name" value="Periplasmic binding protein-like II"/>
    <property type="match status" value="2"/>
</dbReference>
<dbReference type="EMBL" id="JBHUOQ010000001">
    <property type="protein sequence ID" value="MFD2830197.1"/>
    <property type="molecule type" value="Genomic_DNA"/>
</dbReference>
<evidence type="ECO:0000256" key="1">
    <source>
        <dbReference type="ARBA" id="ARBA00022729"/>
    </source>
</evidence>
<evidence type="ECO:0000313" key="5">
    <source>
        <dbReference type="Proteomes" id="UP001597519"/>
    </source>
</evidence>
<keyword evidence="1 2" id="KW-0732">Signal</keyword>
<dbReference type="PANTHER" id="PTHR35936:SF19">
    <property type="entry name" value="AMINO-ACID-BINDING PROTEIN YXEM-RELATED"/>
    <property type="match status" value="1"/>
</dbReference>